<reference evidence="8 11" key="2">
    <citation type="submission" date="2016-01" db="EMBL/GenBank/DDBJ databases">
        <authorList>
            <person name="Varghese N."/>
        </authorList>
    </citation>
    <scope>NUCLEOTIDE SEQUENCE [LARGE SCALE GENOMIC DNA]</scope>
    <source>
        <strain evidence="8 11">HL-91</strain>
    </source>
</reference>
<keyword evidence="5 7" id="KW-1133">Transmembrane helix</keyword>
<dbReference type="PATRIC" id="fig|1666912.4.peg.1014"/>
<evidence type="ECO:0000256" key="5">
    <source>
        <dbReference type="ARBA" id="ARBA00022989"/>
    </source>
</evidence>
<gene>
    <name evidence="9" type="primary">mnhE</name>
    <name evidence="8" type="ORF">Ga0058931_0463</name>
    <name evidence="9" type="ORF">HLUCCA05_09370</name>
</gene>
<dbReference type="InterPro" id="IPR002758">
    <property type="entry name" value="Cation_antiport_E"/>
</dbReference>
<sequence>MNGFLFNLLLAFAWAAMTGDYSLGSIATGAVLGFVALWLSQPLTGIDRLYFKRLYRITYLALFFLWELILSSIKVAWDVIRPVPRNNPALIDIPLTVKNDFEILLLTNLISLTPGTLSVDVSEDRETLIVHAMFADDPDALRKDIKDGFERLIMGVFET</sequence>
<dbReference type="AlphaFoldDB" id="A0A0P7WEK9"/>
<dbReference type="GO" id="GO:0008324">
    <property type="term" value="F:monoatomic cation transmembrane transporter activity"/>
    <property type="evidence" value="ECO:0007669"/>
    <property type="project" value="InterPro"/>
</dbReference>
<dbReference type="EMBL" id="LJSG01000012">
    <property type="protein sequence ID" value="KPP92479.1"/>
    <property type="molecule type" value="Genomic_DNA"/>
</dbReference>
<comment type="subcellular location">
    <subcellularLocation>
        <location evidence="1">Cell membrane</location>
        <topology evidence="1">Multi-pass membrane protein</topology>
    </subcellularLocation>
</comment>
<reference evidence="9 10" key="1">
    <citation type="submission" date="2015-09" db="EMBL/GenBank/DDBJ databases">
        <title>Identification and resolution of microdiversity through metagenomic sequencing of parallel consortia.</title>
        <authorList>
            <person name="Nelson W.C."/>
            <person name="Romine M.F."/>
            <person name="Lindemann S.R."/>
        </authorList>
    </citation>
    <scope>NUCLEOTIDE SEQUENCE [LARGE SCALE GENOMIC DNA]</scope>
    <source>
        <strain evidence="9">HL-91</strain>
    </source>
</reference>
<dbReference type="STRING" id="1666912.Ga0058931_0463"/>
<evidence type="ECO:0000313" key="9">
    <source>
        <dbReference type="EMBL" id="KPP92479.1"/>
    </source>
</evidence>
<keyword evidence="6 7" id="KW-0472">Membrane</keyword>
<evidence type="ECO:0000256" key="3">
    <source>
        <dbReference type="ARBA" id="ARBA00022475"/>
    </source>
</evidence>
<dbReference type="Proteomes" id="UP000050413">
    <property type="component" value="Unassembled WGS sequence"/>
</dbReference>
<accession>A0A0P7WEK9</accession>
<dbReference type="PIRSF" id="PIRSF019239">
    <property type="entry name" value="MrpE"/>
    <property type="match status" value="1"/>
</dbReference>
<evidence type="ECO:0000313" key="11">
    <source>
        <dbReference type="Proteomes" id="UP000182045"/>
    </source>
</evidence>
<dbReference type="OrthoDB" id="9807187at2"/>
<dbReference type="Pfam" id="PF01899">
    <property type="entry name" value="MNHE"/>
    <property type="match status" value="1"/>
</dbReference>
<organism evidence="9 10">
    <name type="scientific">Roseibaca calidilacus</name>
    <dbReference type="NCBI Taxonomy" id="1666912"/>
    <lineage>
        <taxon>Bacteria</taxon>
        <taxon>Pseudomonadati</taxon>
        <taxon>Pseudomonadota</taxon>
        <taxon>Alphaproteobacteria</taxon>
        <taxon>Rhodobacterales</taxon>
        <taxon>Paracoccaceae</taxon>
        <taxon>Roseinatronobacter</taxon>
    </lineage>
</organism>
<evidence type="ECO:0000313" key="10">
    <source>
        <dbReference type="Proteomes" id="UP000050413"/>
    </source>
</evidence>
<evidence type="ECO:0000256" key="4">
    <source>
        <dbReference type="ARBA" id="ARBA00022692"/>
    </source>
</evidence>
<keyword evidence="3" id="KW-1003">Cell membrane</keyword>
<comment type="similarity">
    <text evidence="2">Belongs to the CPA3 antiporters (TC 2.A.63) subunit E family.</text>
</comment>
<dbReference type="GO" id="GO:0005886">
    <property type="term" value="C:plasma membrane"/>
    <property type="evidence" value="ECO:0007669"/>
    <property type="project" value="UniProtKB-SubCell"/>
</dbReference>
<proteinExistence type="inferred from homology"/>
<protein>
    <submittedName>
        <fullName evidence="8">Multicomponent Na+:H+ antiporter subunit E</fullName>
    </submittedName>
    <submittedName>
        <fullName evidence="9">Multicomponent Na+:H+ antiporter subunit MnhE</fullName>
    </submittedName>
</protein>
<dbReference type="PANTHER" id="PTHR34584:SF1">
    <property type="entry name" value="NA(+)_H(+) ANTIPORTER SUBUNIT E1"/>
    <property type="match status" value="1"/>
</dbReference>
<keyword evidence="11" id="KW-1185">Reference proteome</keyword>
<evidence type="ECO:0000256" key="2">
    <source>
        <dbReference type="ARBA" id="ARBA00006228"/>
    </source>
</evidence>
<name>A0A0P7WEK9_9RHOB</name>
<evidence type="ECO:0000256" key="7">
    <source>
        <dbReference type="SAM" id="Phobius"/>
    </source>
</evidence>
<dbReference type="RefSeq" id="WP_072244577.1">
    <property type="nucleotide sequence ID" value="NZ_FBYC01000001.1"/>
</dbReference>
<feature type="transmembrane region" description="Helical" evidence="7">
    <location>
        <begin position="57"/>
        <end position="77"/>
    </location>
</feature>
<comment type="caution">
    <text evidence="9">The sequence shown here is derived from an EMBL/GenBank/DDBJ whole genome shotgun (WGS) entry which is preliminary data.</text>
</comment>
<evidence type="ECO:0000256" key="1">
    <source>
        <dbReference type="ARBA" id="ARBA00004651"/>
    </source>
</evidence>
<evidence type="ECO:0000256" key="6">
    <source>
        <dbReference type="ARBA" id="ARBA00023136"/>
    </source>
</evidence>
<dbReference type="Proteomes" id="UP000182045">
    <property type="component" value="Unassembled WGS sequence"/>
</dbReference>
<dbReference type="EMBL" id="FBYC01000001">
    <property type="protein sequence ID" value="CUX79775.1"/>
    <property type="molecule type" value="Genomic_DNA"/>
</dbReference>
<feature type="transmembrane region" description="Helical" evidence="7">
    <location>
        <begin position="25"/>
        <end position="45"/>
    </location>
</feature>
<evidence type="ECO:0000313" key="8">
    <source>
        <dbReference type="EMBL" id="CUX79775.1"/>
    </source>
</evidence>
<keyword evidence="4 7" id="KW-0812">Transmembrane</keyword>
<dbReference type="PANTHER" id="PTHR34584">
    <property type="entry name" value="NA(+)/H(+) ANTIPORTER SUBUNIT E1"/>
    <property type="match status" value="1"/>
</dbReference>